<feature type="transmembrane region" description="Helical" evidence="6">
    <location>
        <begin position="99"/>
        <end position="118"/>
    </location>
</feature>
<dbReference type="InterPro" id="IPR036259">
    <property type="entry name" value="MFS_trans_sf"/>
</dbReference>
<feature type="transmembrane region" description="Helical" evidence="6">
    <location>
        <begin position="185"/>
        <end position="203"/>
    </location>
</feature>
<feature type="transmembrane region" description="Helical" evidence="6">
    <location>
        <begin position="157"/>
        <end position="179"/>
    </location>
</feature>
<dbReference type="PANTHER" id="PTHR42718:SF23">
    <property type="entry name" value="MAJOR FACILITATOR SUPERFAMILY (MFS) PROFILE DOMAIN-CONTAINING PROTEIN"/>
    <property type="match status" value="1"/>
</dbReference>
<evidence type="ECO:0008006" key="9">
    <source>
        <dbReference type="Google" id="ProtNLM"/>
    </source>
</evidence>
<comment type="caution">
    <text evidence="7">The sequence shown here is derived from an EMBL/GenBank/DDBJ whole genome shotgun (WGS) entry which is preliminary data.</text>
</comment>
<evidence type="ECO:0000256" key="2">
    <source>
        <dbReference type="ARBA" id="ARBA00022692"/>
    </source>
</evidence>
<evidence type="ECO:0000256" key="6">
    <source>
        <dbReference type="SAM" id="Phobius"/>
    </source>
</evidence>
<proteinExistence type="predicted"/>
<dbReference type="Gene3D" id="1.20.1250.20">
    <property type="entry name" value="MFS general substrate transporter like domains"/>
    <property type="match status" value="1"/>
</dbReference>
<organism evidence="7 8">
    <name type="scientific">Cytospora chrysosperma</name>
    <name type="common">Cytospora canker fungus</name>
    <name type="synonym">Sphaeria chrysosperma</name>
    <dbReference type="NCBI Taxonomy" id="252740"/>
    <lineage>
        <taxon>Eukaryota</taxon>
        <taxon>Fungi</taxon>
        <taxon>Dikarya</taxon>
        <taxon>Ascomycota</taxon>
        <taxon>Pezizomycotina</taxon>
        <taxon>Sordariomycetes</taxon>
        <taxon>Sordariomycetidae</taxon>
        <taxon>Diaporthales</taxon>
        <taxon>Cytosporaceae</taxon>
        <taxon>Cytospora</taxon>
    </lineage>
</organism>
<evidence type="ECO:0000256" key="1">
    <source>
        <dbReference type="ARBA" id="ARBA00004141"/>
    </source>
</evidence>
<gene>
    <name evidence="7" type="ORF">VSDG_05482</name>
</gene>
<dbReference type="PANTHER" id="PTHR42718">
    <property type="entry name" value="MAJOR FACILITATOR SUPERFAMILY MULTIDRUG TRANSPORTER MFSC"/>
    <property type="match status" value="1"/>
</dbReference>
<keyword evidence="8" id="KW-1185">Reference proteome</keyword>
<dbReference type="AlphaFoldDB" id="A0A423VZK0"/>
<protein>
    <recommendedName>
        <fullName evidence="9">Major facilitator superfamily (MFS) profile domain-containing protein</fullName>
    </recommendedName>
</protein>
<feature type="transmembrane region" description="Helical" evidence="6">
    <location>
        <begin position="124"/>
        <end position="145"/>
    </location>
</feature>
<feature type="region of interest" description="Disordered" evidence="5">
    <location>
        <begin position="269"/>
        <end position="292"/>
    </location>
</feature>
<dbReference type="EMBL" id="LJZO01000020">
    <property type="protein sequence ID" value="ROV96431.1"/>
    <property type="molecule type" value="Genomic_DNA"/>
</dbReference>
<keyword evidence="3 6" id="KW-1133">Transmembrane helix</keyword>
<evidence type="ECO:0000256" key="4">
    <source>
        <dbReference type="ARBA" id="ARBA00023136"/>
    </source>
</evidence>
<keyword evidence="4 6" id="KW-0472">Membrane</keyword>
<name>A0A423VZK0_CYTCH</name>
<evidence type="ECO:0000256" key="3">
    <source>
        <dbReference type="ARBA" id="ARBA00022989"/>
    </source>
</evidence>
<dbReference type="SUPFAM" id="SSF103473">
    <property type="entry name" value="MFS general substrate transporter"/>
    <property type="match status" value="1"/>
</dbReference>
<reference evidence="7 8" key="1">
    <citation type="submission" date="2015-09" db="EMBL/GenBank/DDBJ databases">
        <title>Host preference determinants of Valsa canker pathogens revealed by comparative genomics.</title>
        <authorList>
            <person name="Yin Z."/>
            <person name="Huang L."/>
        </authorList>
    </citation>
    <scope>NUCLEOTIDE SEQUENCE [LARGE SCALE GENOMIC DNA]</scope>
    <source>
        <strain evidence="7 8">YSFL</strain>
    </source>
</reference>
<sequence>MFVYGLMCAFGFRTWELYTDTPMVPRAIWHNFSLLLTLVSTLCLSMSFFSNVFWVSFFMQDIQGLSSLQVAIRLLPQAVTGLLLSPIIGFWMHKIPSQFVLVAAAACQVGASILLLFLQEHSNYFAYAFPSLILSTLSMDWQFIVHILPLSDQIVGAAILQIVTRLGVPLGMGITTVIWSSTEHAYTATYIATIAFAGLALMISPFARIGKLGIASTASLSSSSGNLDRLPTLFRHSNASLSLTDSIFKNLNYDGPARVRGKRLSQLIQPRSSSLPGARPWNKRSSKRASSSFHLPQIAGSKISGTGMDSSDKAIDECHRVSQRPQRTSTAMAARVIWLVCEDCGSSKRIVEPVGDPDRYFYDGSVVAPDRVVAESKNSRPRSSVYPNVDDDGDSMNKRRFSLLEGPIQPDT</sequence>
<comment type="subcellular location">
    <subcellularLocation>
        <location evidence="1">Membrane</location>
        <topology evidence="1">Multi-pass membrane protein</topology>
    </subcellularLocation>
</comment>
<dbReference type="GO" id="GO:0016020">
    <property type="term" value="C:membrane"/>
    <property type="evidence" value="ECO:0007669"/>
    <property type="project" value="UniProtKB-SubCell"/>
</dbReference>
<feature type="transmembrane region" description="Helical" evidence="6">
    <location>
        <begin position="74"/>
        <end position="92"/>
    </location>
</feature>
<evidence type="ECO:0000313" key="8">
    <source>
        <dbReference type="Proteomes" id="UP000284375"/>
    </source>
</evidence>
<dbReference type="OrthoDB" id="2130629at2759"/>
<evidence type="ECO:0000313" key="7">
    <source>
        <dbReference type="EMBL" id="ROV96431.1"/>
    </source>
</evidence>
<evidence type="ECO:0000256" key="5">
    <source>
        <dbReference type="SAM" id="MobiDB-lite"/>
    </source>
</evidence>
<feature type="region of interest" description="Disordered" evidence="5">
    <location>
        <begin position="372"/>
        <end position="412"/>
    </location>
</feature>
<accession>A0A423VZK0</accession>
<dbReference type="Proteomes" id="UP000284375">
    <property type="component" value="Unassembled WGS sequence"/>
</dbReference>
<feature type="transmembrane region" description="Helical" evidence="6">
    <location>
        <begin position="32"/>
        <end position="54"/>
    </location>
</feature>
<keyword evidence="2 6" id="KW-0812">Transmembrane</keyword>